<dbReference type="PRINTS" id="PR00449">
    <property type="entry name" value="RASTRNSFRMNG"/>
</dbReference>
<dbReference type="PANTHER" id="PTHR42714">
    <property type="entry name" value="TRNA MODIFICATION GTPASE GTPBP3"/>
    <property type="match status" value="1"/>
</dbReference>
<keyword evidence="5 6" id="KW-0342">GTP-binding</keyword>
<keyword evidence="6" id="KW-0460">Magnesium</keyword>
<comment type="function">
    <text evidence="6">Exhibits a very high intrinsic GTPase hydrolysis rate. Involved in the addition of a carboxymethylaminomethyl (cmnm) group at the wobble position (U34) of certain tRNAs, forming tRNA-cmnm(5)s(2)U34.</text>
</comment>
<feature type="binding site" evidence="6">
    <location>
        <begin position="250"/>
        <end position="256"/>
    </location>
    <ligand>
        <name>GTP</name>
        <dbReference type="ChEBI" id="CHEBI:37565"/>
    </ligand>
</feature>
<reference evidence="9 10" key="1">
    <citation type="submission" date="2022-08" db="EMBL/GenBank/DDBJ databases">
        <title>Proteogenomics of the novel Dehalobacterium formicoaceticum strain EZ94 highlights a key role of methyltransferases during anaerobic dichloromethane degradation.</title>
        <authorList>
            <person name="Wasmund K."/>
        </authorList>
    </citation>
    <scope>NUCLEOTIDE SEQUENCE [LARGE SCALE GENOMIC DNA]</scope>
    <source>
        <strain evidence="9 10">EZ94</strain>
    </source>
</reference>
<dbReference type="Gene3D" id="3.30.1360.120">
    <property type="entry name" value="Probable tRNA modification gtpase trme, domain 1"/>
    <property type="match status" value="1"/>
</dbReference>
<feature type="binding site" evidence="6">
    <location>
        <position position="250"/>
    </location>
    <ligand>
        <name>K(+)</name>
        <dbReference type="ChEBI" id="CHEBI:29103"/>
    </ligand>
</feature>
<dbReference type="InterPro" id="IPR004520">
    <property type="entry name" value="GTPase_MnmE"/>
</dbReference>
<keyword evidence="3 6" id="KW-0547">Nucleotide-binding</keyword>
<comment type="similarity">
    <text evidence="1 6 7">Belongs to the TRAFAC class TrmE-Era-EngA-EngB-Septin-like GTPase superfamily. TrmE GTPase family.</text>
</comment>
<evidence type="ECO:0000256" key="4">
    <source>
        <dbReference type="ARBA" id="ARBA00022958"/>
    </source>
</evidence>
<dbReference type="EMBL" id="JANPWE010000003">
    <property type="protein sequence ID" value="MCR6545641.1"/>
    <property type="molecule type" value="Genomic_DNA"/>
</dbReference>
<evidence type="ECO:0000259" key="8">
    <source>
        <dbReference type="PROSITE" id="PS51709"/>
    </source>
</evidence>
<feature type="binding site" evidence="6">
    <location>
        <position position="252"/>
    </location>
    <ligand>
        <name>K(+)</name>
        <dbReference type="ChEBI" id="CHEBI:29103"/>
    </ligand>
</feature>
<feature type="binding site" evidence="6">
    <location>
        <position position="125"/>
    </location>
    <ligand>
        <name>(6S)-5-formyl-5,6,7,8-tetrahydrofolate</name>
        <dbReference type="ChEBI" id="CHEBI:57457"/>
    </ligand>
</feature>
<feature type="binding site" evidence="6">
    <location>
        <begin position="231"/>
        <end position="236"/>
    </location>
    <ligand>
        <name>GTP</name>
        <dbReference type="ChEBI" id="CHEBI:37565"/>
    </ligand>
</feature>
<dbReference type="InterPro" id="IPR005225">
    <property type="entry name" value="Small_GTP-bd"/>
</dbReference>
<dbReference type="Pfam" id="PF10396">
    <property type="entry name" value="TrmE_N"/>
    <property type="match status" value="1"/>
</dbReference>
<dbReference type="InterPro" id="IPR027266">
    <property type="entry name" value="TrmE/GcvT-like"/>
</dbReference>
<keyword evidence="6" id="KW-0479">Metal-binding</keyword>
<feature type="binding site" evidence="6">
    <location>
        <position position="86"/>
    </location>
    <ligand>
        <name>(6S)-5-formyl-5,6,7,8-tetrahydrofolate</name>
        <dbReference type="ChEBI" id="CHEBI:57457"/>
    </ligand>
</feature>
<feature type="domain" description="TrmE-type G" evidence="8">
    <location>
        <begin position="221"/>
        <end position="381"/>
    </location>
</feature>
<keyword evidence="2 6" id="KW-0819">tRNA processing</keyword>
<feature type="binding site" evidence="6">
    <location>
        <position position="231"/>
    </location>
    <ligand>
        <name>K(+)</name>
        <dbReference type="ChEBI" id="CHEBI:29103"/>
    </ligand>
</feature>
<dbReference type="RefSeq" id="WP_257913232.1">
    <property type="nucleotide sequence ID" value="NZ_JANPWE010000003.1"/>
</dbReference>
<dbReference type="Pfam" id="PF01926">
    <property type="entry name" value="MMR_HSR1"/>
    <property type="match status" value="1"/>
</dbReference>
<comment type="subunit">
    <text evidence="6">Homodimer. Heterotetramer of two MnmE and two MnmG subunits.</text>
</comment>
<feature type="binding site" evidence="6">
    <location>
        <position position="256"/>
    </location>
    <ligand>
        <name>Mg(2+)</name>
        <dbReference type="ChEBI" id="CHEBI:18420"/>
    </ligand>
</feature>
<dbReference type="InterPro" id="IPR027368">
    <property type="entry name" value="MnmE_dom2"/>
</dbReference>
<dbReference type="InterPro" id="IPR027417">
    <property type="entry name" value="P-loop_NTPase"/>
</dbReference>
<dbReference type="InterPro" id="IPR025867">
    <property type="entry name" value="MnmE_helical"/>
</dbReference>
<evidence type="ECO:0000256" key="3">
    <source>
        <dbReference type="ARBA" id="ARBA00022741"/>
    </source>
</evidence>
<evidence type="ECO:0000256" key="2">
    <source>
        <dbReference type="ARBA" id="ARBA00022694"/>
    </source>
</evidence>
<dbReference type="Gene3D" id="1.20.120.430">
    <property type="entry name" value="tRNA modification GTPase MnmE domain 2"/>
    <property type="match status" value="1"/>
</dbReference>
<evidence type="ECO:0000256" key="1">
    <source>
        <dbReference type="ARBA" id="ARBA00011043"/>
    </source>
</evidence>
<dbReference type="InterPro" id="IPR018948">
    <property type="entry name" value="GTP-bd_TrmE_N"/>
</dbReference>
<feature type="binding site" evidence="6">
    <location>
        <position position="255"/>
    </location>
    <ligand>
        <name>K(+)</name>
        <dbReference type="ChEBI" id="CHEBI:29103"/>
    </ligand>
</feature>
<feature type="binding site" evidence="6">
    <location>
        <begin position="275"/>
        <end position="278"/>
    </location>
    <ligand>
        <name>GTP</name>
        <dbReference type="ChEBI" id="CHEBI:37565"/>
    </ligand>
</feature>
<dbReference type="EC" id="3.6.-.-" evidence="6"/>
<comment type="caution">
    <text evidence="6">Lacks conserved residue(s) required for the propagation of feature annotation.</text>
</comment>
<dbReference type="CDD" id="cd04164">
    <property type="entry name" value="trmE"/>
    <property type="match status" value="1"/>
</dbReference>
<comment type="subcellular location">
    <subcellularLocation>
        <location evidence="6">Cytoplasm</location>
    </subcellularLocation>
</comment>
<dbReference type="CDD" id="cd14858">
    <property type="entry name" value="TrmE_N"/>
    <property type="match status" value="1"/>
</dbReference>
<evidence type="ECO:0000256" key="6">
    <source>
        <dbReference type="HAMAP-Rule" id="MF_00379"/>
    </source>
</evidence>
<keyword evidence="6" id="KW-0378">Hydrolase</keyword>
<dbReference type="InterPro" id="IPR031168">
    <property type="entry name" value="G_TrmE"/>
</dbReference>
<dbReference type="SUPFAM" id="SSF52540">
    <property type="entry name" value="P-loop containing nucleoside triphosphate hydrolases"/>
    <property type="match status" value="1"/>
</dbReference>
<proteinExistence type="inferred from homology"/>
<dbReference type="PANTHER" id="PTHR42714:SF2">
    <property type="entry name" value="TRNA MODIFICATION GTPASE GTPBP3, MITOCHONDRIAL"/>
    <property type="match status" value="1"/>
</dbReference>
<comment type="cofactor">
    <cofactor evidence="6">
        <name>K(+)</name>
        <dbReference type="ChEBI" id="CHEBI:29103"/>
    </cofactor>
    <text evidence="6">Binds 1 potassium ion per subunit.</text>
</comment>
<evidence type="ECO:0000313" key="10">
    <source>
        <dbReference type="Proteomes" id="UP001524944"/>
    </source>
</evidence>
<gene>
    <name evidence="6 9" type="primary">mnmE</name>
    <name evidence="6" type="synonym">trmE</name>
    <name evidence="9" type="ORF">NVS47_08965</name>
</gene>
<keyword evidence="10" id="KW-1185">Reference proteome</keyword>
<comment type="caution">
    <text evidence="9">The sequence shown here is derived from an EMBL/GenBank/DDBJ whole genome shotgun (WGS) entry which is preliminary data.</text>
</comment>
<dbReference type="NCBIfam" id="TIGR00231">
    <property type="entry name" value="small_GTP"/>
    <property type="match status" value="1"/>
</dbReference>
<accession>A0ABT1Y563</accession>
<dbReference type="HAMAP" id="MF_00379">
    <property type="entry name" value="GTPase_MnmE"/>
    <property type="match status" value="1"/>
</dbReference>
<feature type="binding site" evidence="6">
    <location>
        <position position="460"/>
    </location>
    <ligand>
        <name>(6S)-5-formyl-5,6,7,8-tetrahydrofolate</name>
        <dbReference type="ChEBI" id="CHEBI:57457"/>
    </ligand>
</feature>
<feature type="binding site" evidence="6">
    <location>
        <position position="22"/>
    </location>
    <ligand>
        <name>(6S)-5-formyl-5,6,7,8-tetrahydrofolate</name>
        <dbReference type="ChEBI" id="CHEBI:57457"/>
    </ligand>
</feature>
<evidence type="ECO:0000256" key="7">
    <source>
        <dbReference type="RuleBase" id="RU003313"/>
    </source>
</evidence>
<dbReference type="Proteomes" id="UP001524944">
    <property type="component" value="Unassembled WGS sequence"/>
</dbReference>
<organism evidence="9 10">
    <name type="scientific">Dehalobacterium formicoaceticum</name>
    <dbReference type="NCBI Taxonomy" id="51515"/>
    <lineage>
        <taxon>Bacteria</taxon>
        <taxon>Bacillati</taxon>
        <taxon>Bacillota</taxon>
        <taxon>Clostridia</taxon>
        <taxon>Eubacteriales</taxon>
        <taxon>Peptococcaceae</taxon>
        <taxon>Dehalobacterium</taxon>
    </lineage>
</organism>
<dbReference type="Gene3D" id="3.40.50.300">
    <property type="entry name" value="P-loop containing nucleotide triphosphate hydrolases"/>
    <property type="match status" value="1"/>
</dbReference>
<dbReference type="NCBIfam" id="NF003661">
    <property type="entry name" value="PRK05291.1-3"/>
    <property type="match status" value="1"/>
</dbReference>
<dbReference type="NCBIfam" id="TIGR00450">
    <property type="entry name" value="mnmE_trmE_thdF"/>
    <property type="match status" value="1"/>
</dbReference>
<evidence type="ECO:0000256" key="5">
    <source>
        <dbReference type="ARBA" id="ARBA00023134"/>
    </source>
</evidence>
<dbReference type="PROSITE" id="PS51709">
    <property type="entry name" value="G_TRME"/>
    <property type="match status" value="1"/>
</dbReference>
<dbReference type="Pfam" id="PF12631">
    <property type="entry name" value="MnmE_helical"/>
    <property type="match status" value="1"/>
</dbReference>
<evidence type="ECO:0000313" key="9">
    <source>
        <dbReference type="EMBL" id="MCR6545641.1"/>
    </source>
</evidence>
<feature type="binding site" evidence="6">
    <location>
        <position position="235"/>
    </location>
    <ligand>
        <name>Mg(2+)</name>
        <dbReference type="ChEBI" id="CHEBI:18420"/>
    </ligand>
</feature>
<name>A0ABT1Y563_9FIRM</name>
<keyword evidence="6" id="KW-0963">Cytoplasm</keyword>
<dbReference type="InterPro" id="IPR006073">
    <property type="entry name" value="GTP-bd"/>
</dbReference>
<sequence>MINDTIAAISTSFGEAGIGIIRISGEKSLDILNEIFQARKEKDMSKVPSFTMHLGNIVDHNQDVIDEVLVSIMRGPKSFTGEDVVEINCHGGLIPLHTTFERVLEAGARLAEPGEFSKLAFLNGRIDLTQAEAIIDVIRAKSKQGLNSAVSQLAGKLSDEVRGIRHEILGLLAAIEAAIDFPEEDIEDVTYEKIKHTVAFLTKQVEKLIATFAQGKLIREGIKTAIVGRTNVGKSSLLNALLKENRSIVTDIPGTTRDTIEEYLTIGGISLKIIDTAGIRKTKDLVERIGVERSKEMIKTADLILFVLDISTGITEEDKEIISDIKDKQAIVLINKIDVEDDEKKRKEIEKFLTPIPHIFISAKDEIGIEQLEKLIVSSVLQGEINLGQDLIITNVRHRDVLVKAQQSLQEVSRGAEKLMTLDFLSIDLKEAWETLGELSGDTVGEDLLDRIFSDFCIGK</sequence>
<protein>
    <recommendedName>
        <fullName evidence="6">tRNA modification GTPase MnmE</fullName>
        <ecNumber evidence="6">3.6.-.-</ecNumber>
    </recommendedName>
</protein>
<keyword evidence="4 6" id="KW-0630">Potassium</keyword>